<dbReference type="InterPro" id="IPR009056">
    <property type="entry name" value="Cyt_c-like_dom"/>
</dbReference>
<dbReference type="GO" id="GO:0009055">
    <property type="term" value="F:electron transfer activity"/>
    <property type="evidence" value="ECO:0007669"/>
    <property type="project" value="InterPro"/>
</dbReference>
<dbReference type="GO" id="GO:0020037">
    <property type="term" value="F:heme binding"/>
    <property type="evidence" value="ECO:0007669"/>
    <property type="project" value="InterPro"/>
</dbReference>
<dbReference type="Proteomes" id="UP000598467">
    <property type="component" value="Unassembled WGS sequence"/>
</dbReference>
<reference evidence="6" key="1">
    <citation type="submission" date="2020-05" db="EMBL/GenBank/DDBJ databases">
        <title>Identification of trans-AT polyketide cluster in two marine bacteria, producers of a novel glutaramide-containing polyketide sesbanimide D and analogs.</title>
        <authorList>
            <person name="Kacar D."/>
            <person name="Rodriguez P."/>
            <person name="Canedo L."/>
            <person name="Gonzalez E."/>
            <person name="Galan B."/>
            <person name="De La Calle F."/>
            <person name="Garcia J.L."/>
        </authorList>
    </citation>
    <scope>NUCLEOTIDE SEQUENCE</scope>
    <source>
        <strain evidence="6">PHM038</strain>
    </source>
</reference>
<sequence>MPARRTRRRQPSRLNPVLALVFIGGMIACGGSAAAAETGLIQKGLDLSKRHCARCHIVSDKDRFTGISSTPSFKIMIEVLKDWQDRFQTFMARNPHPAHIRLETDDPRPENLPVTTYEVILSHDDIEAILAYVNSMAERLGKTDNQGN</sequence>
<evidence type="ECO:0000313" key="7">
    <source>
        <dbReference type="Proteomes" id="UP000598467"/>
    </source>
</evidence>
<evidence type="ECO:0000256" key="2">
    <source>
        <dbReference type="ARBA" id="ARBA00022723"/>
    </source>
</evidence>
<dbReference type="AlphaFoldDB" id="A0A926S5Z5"/>
<dbReference type="GO" id="GO:0046872">
    <property type="term" value="F:metal ion binding"/>
    <property type="evidence" value="ECO:0007669"/>
    <property type="project" value="UniProtKB-KW"/>
</dbReference>
<protein>
    <submittedName>
        <fullName evidence="6">C-type cytochrome</fullName>
    </submittedName>
</protein>
<evidence type="ECO:0000313" key="6">
    <source>
        <dbReference type="EMBL" id="MBD1546685.1"/>
    </source>
</evidence>
<dbReference type="PROSITE" id="PS51257">
    <property type="entry name" value="PROKAR_LIPOPROTEIN"/>
    <property type="match status" value="1"/>
</dbReference>
<comment type="caution">
    <text evidence="6">The sequence shown here is derived from an EMBL/GenBank/DDBJ whole genome shotgun (WGS) entry which is preliminary data.</text>
</comment>
<evidence type="ECO:0000256" key="4">
    <source>
        <dbReference type="PROSITE-ProRule" id="PRU00433"/>
    </source>
</evidence>
<dbReference type="SUPFAM" id="SSF46626">
    <property type="entry name" value="Cytochrome c"/>
    <property type="match status" value="1"/>
</dbReference>
<organism evidence="6 7">
    <name type="scientific">Roseibium aggregatum</name>
    <dbReference type="NCBI Taxonomy" id="187304"/>
    <lineage>
        <taxon>Bacteria</taxon>
        <taxon>Pseudomonadati</taxon>
        <taxon>Pseudomonadota</taxon>
        <taxon>Alphaproteobacteria</taxon>
        <taxon>Hyphomicrobiales</taxon>
        <taxon>Stappiaceae</taxon>
        <taxon>Roseibium</taxon>
    </lineage>
</organism>
<name>A0A926S5Z5_9HYPH</name>
<dbReference type="RefSeq" id="WP_190291352.1">
    <property type="nucleotide sequence ID" value="NZ_JABFCZ010000010.1"/>
</dbReference>
<accession>A0A926S5Z5</accession>
<evidence type="ECO:0000259" key="5">
    <source>
        <dbReference type="PROSITE" id="PS51007"/>
    </source>
</evidence>
<dbReference type="Pfam" id="PF00034">
    <property type="entry name" value="Cytochrom_C"/>
    <property type="match status" value="1"/>
</dbReference>
<evidence type="ECO:0000256" key="3">
    <source>
        <dbReference type="ARBA" id="ARBA00023004"/>
    </source>
</evidence>
<evidence type="ECO:0000256" key="1">
    <source>
        <dbReference type="ARBA" id="ARBA00022617"/>
    </source>
</evidence>
<keyword evidence="2 4" id="KW-0479">Metal-binding</keyword>
<dbReference type="Gene3D" id="1.10.760.10">
    <property type="entry name" value="Cytochrome c-like domain"/>
    <property type="match status" value="1"/>
</dbReference>
<keyword evidence="3 4" id="KW-0408">Iron</keyword>
<gene>
    <name evidence="6" type="ORF">HK439_10455</name>
</gene>
<dbReference type="InterPro" id="IPR036909">
    <property type="entry name" value="Cyt_c-like_dom_sf"/>
</dbReference>
<keyword evidence="1 4" id="KW-0349">Heme</keyword>
<dbReference type="EMBL" id="JABFCZ010000010">
    <property type="protein sequence ID" value="MBD1546685.1"/>
    <property type="molecule type" value="Genomic_DNA"/>
</dbReference>
<proteinExistence type="predicted"/>
<feature type="domain" description="Cytochrome c" evidence="5">
    <location>
        <begin position="39"/>
        <end position="137"/>
    </location>
</feature>
<dbReference type="PROSITE" id="PS51007">
    <property type="entry name" value="CYTC"/>
    <property type="match status" value="1"/>
</dbReference>